<dbReference type="SUPFAM" id="SSF51197">
    <property type="entry name" value="Clavaminate synthase-like"/>
    <property type="match status" value="1"/>
</dbReference>
<keyword evidence="1" id="KW-0408">Iron</keyword>
<sequence length="369" mass="40208">MNNSSTHHKVLELLVLFFVWNGLLFANLSSAFVSNYPSSSLPSISIATTAMSTCANDEETESNIAENSAVTVPLIDIGTPNNETSRALVGALQDSGFAIVRSPLLTKDLQSKALEAASSFLAQGESQESTPLVEAIEHPTDPKIYSMLNSDDQYEFVEPIIKEYVTVLRSIKMEVLRLIAIGLGMRDVGFFAKLHDEDNDTLRLITYHPTHSEDTGNRCKEHSDYGTITLLSTDGVSGLELFRNGKWLPVPYVDGALVINVGSLLSGWTRGSLRATLHRVAGPASKNSCSDKEVLLEAVHRPRTSLAFFADPNKDVSKSLADTNGDVVTETLEGMSVDEYISWRSGGDGADRSGLSFTEKESEIIRKTM</sequence>
<evidence type="ECO:0000313" key="3">
    <source>
        <dbReference type="EMBL" id="CAD8760531.1"/>
    </source>
</evidence>
<gene>
    <name evidence="3" type="ORF">PDEL1432_LOCUS571</name>
</gene>
<dbReference type="EMBL" id="HBFL01000789">
    <property type="protein sequence ID" value="CAD8760531.1"/>
    <property type="molecule type" value="Transcribed_RNA"/>
</dbReference>
<dbReference type="GO" id="GO:0046872">
    <property type="term" value="F:metal ion binding"/>
    <property type="evidence" value="ECO:0007669"/>
    <property type="project" value="UniProtKB-KW"/>
</dbReference>
<dbReference type="InterPro" id="IPR027443">
    <property type="entry name" value="IPNS-like_sf"/>
</dbReference>
<keyword evidence="1" id="KW-0479">Metal-binding</keyword>
<dbReference type="PROSITE" id="PS51471">
    <property type="entry name" value="FE2OG_OXY"/>
    <property type="match status" value="1"/>
</dbReference>
<dbReference type="PANTHER" id="PTHR47990">
    <property type="entry name" value="2-OXOGLUTARATE (2OG) AND FE(II)-DEPENDENT OXYGENASE SUPERFAMILY PROTEIN-RELATED"/>
    <property type="match status" value="1"/>
</dbReference>
<comment type="similarity">
    <text evidence="1">Belongs to the iron/ascorbate-dependent oxidoreductase family.</text>
</comment>
<feature type="domain" description="Fe2OG dioxygenase" evidence="2">
    <location>
        <begin position="198"/>
        <end position="312"/>
    </location>
</feature>
<keyword evidence="1" id="KW-0560">Oxidoreductase</keyword>
<dbReference type="InterPro" id="IPR050231">
    <property type="entry name" value="Iron_ascorbate_oxido_reductase"/>
</dbReference>
<dbReference type="InterPro" id="IPR044861">
    <property type="entry name" value="IPNS-like_FE2OG_OXY"/>
</dbReference>
<accession>A0A7S0UF33</accession>
<evidence type="ECO:0000259" key="2">
    <source>
        <dbReference type="PROSITE" id="PS51471"/>
    </source>
</evidence>
<dbReference type="Gene3D" id="2.60.120.330">
    <property type="entry name" value="B-lactam Antibiotic, Isopenicillin N Synthase, Chain"/>
    <property type="match status" value="1"/>
</dbReference>
<protein>
    <recommendedName>
        <fullName evidence="2">Fe2OG dioxygenase domain-containing protein</fullName>
    </recommendedName>
</protein>
<organism evidence="3">
    <name type="scientific">Pseudo-nitzschia delicatissima</name>
    <dbReference type="NCBI Taxonomy" id="44447"/>
    <lineage>
        <taxon>Eukaryota</taxon>
        <taxon>Sar</taxon>
        <taxon>Stramenopiles</taxon>
        <taxon>Ochrophyta</taxon>
        <taxon>Bacillariophyta</taxon>
        <taxon>Bacillariophyceae</taxon>
        <taxon>Bacillariophycidae</taxon>
        <taxon>Bacillariales</taxon>
        <taxon>Bacillariaceae</taxon>
        <taxon>Pseudo-nitzschia</taxon>
    </lineage>
</organism>
<name>A0A7S0UF33_9STRA</name>
<dbReference type="AlphaFoldDB" id="A0A7S0UF33"/>
<proteinExistence type="inferred from homology"/>
<evidence type="ECO:0000256" key="1">
    <source>
        <dbReference type="RuleBase" id="RU003682"/>
    </source>
</evidence>
<reference evidence="3" key="1">
    <citation type="submission" date="2021-01" db="EMBL/GenBank/DDBJ databases">
        <authorList>
            <person name="Corre E."/>
            <person name="Pelletier E."/>
            <person name="Niang G."/>
            <person name="Scheremetjew M."/>
            <person name="Finn R."/>
            <person name="Kale V."/>
            <person name="Holt S."/>
            <person name="Cochrane G."/>
            <person name="Meng A."/>
            <person name="Brown T."/>
            <person name="Cohen L."/>
        </authorList>
    </citation>
    <scope>NUCLEOTIDE SEQUENCE</scope>
    <source>
        <strain evidence="3">UNC1205</strain>
    </source>
</reference>
<dbReference type="GO" id="GO:0016491">
    <property type="term" value="F:oxidoreductase activity"/>
    <property type="evidence" value="ECO:0007669"/>
    <property type="project" value="UniProtKB-KW"/>
</dbReference>
<dbReference type="Pfam" id="PF03171">
    <property type="entry name" value="2OG-FeII_Oxy"/>
    <property type="match status" value="1"/>
</dbReference>
<dbReference type="InterPro" id="IPR005123">
    <property type="entry name" value="Oxoglu/Fe-dep_dioxygenase_dom"/>
</dbReference>